<evidence type="ECO:0000313" key="1">
    <source>
        <dbReference type="EMBL" id="QZE14541.1"/>
    </source>
</evidence>
<gene>
    <name evidence="1" type="ORF">K4L44_01330</name>
</gene>
<dbReference type="EMBL" id="CP081303">
    <property type="protein sequence ID" value="QZE14541.1"/>
    <property type="molecule type" value="Genomic_DNA"/>
</dbReference>
<accession>A0AC61NG38</accession>
<name>A0AC61NG38_9BACT</name>
<proteinExistence type="predicted"/>
<reference evidence="1" key="1">
    <citation type="submission" date="2021-08" db="EMBL/GenBank/DDBJ databases">
        <title>Novel anaerobic bacterium isolated from sea squirt in East Sea, Republic of Korea.</title>
        <authorList>
            <person name="Nguyen T.H."/>
            <person name="Li Z."/>
            <person name="Lee Y.-J."/>
            <person name="Ko J."/>
            <person name="Kim S.-G."/>
        </authorList>
    </citation>
    <scope>NUCLEOTIDE SEQUENCE</scope>
    <source>
        <strain evidence="1">KCTC 25031</strain>
    </source>
</reference>
<dbReference type="Proteomes" id="UP000826212">
    <property type="component" value="Chromosome"/>
</dbReference>
<keyword evidence="2" id="KW-1185">Reference proteome</keyword>
<evidence type="ECO:0000313" key="2">
    <source>
        <dbReference type="Proteomes" id="UP000826212"/>
    </source>
</evidence>
<organism evidence="1 2">
    <name type="scientific">Halosquirtibacter laminarini</name>
    <dbReference type="NCBI Taxonomy" id="3374600"/>
    <lineage>
        <taxon>Bacteria</taxon>
        <taxon>Pseudomonadati</taxon>
        <taxon>Bacteroidota</taxon>
        <taxon>Bacteroidia</taxon>
        <taxon>Marinilabiliales</taxon>
        <taxon>Prolixibacteraceae</taxon>
        <taxon>Halosquirtibacter</taxon>
    </lineage>
</organism>
<sequence>MKKISSILIANRGEIAIRIANTAHKMGIEVYGLMTHYEPNAVYLMHMDHVVDVTGHSHENIFMNPDKIAEIAKENGVSSVHPGYGFLSESRELAEACDKEGVILIGPSAQAIEDMGDKGVARKMAKAAGVPILEGSKDIVENIEDAKVLADNIGYPVIIKAVAGGGGKGMRVARNSEELEMMFKMARREAEGIFNNSDVFIEKYVEDPHHIEFQILADMHGNVVHLFERECSIQRKHQKLVEEAPSPALNDQLRAKMGEAAVNITKYANYYSAGTVEFLVDSEKNFYFLEMNTRIQVEHPITEAITGVDLIEQMIRIAEGENLSFKQEDIKINGACVEYRLNAEDVQSNFAPAFGIIEQYDFPTHPNLRLDTGYKNGIVVPPYFDSMVAKVIVSAESRDKVLEISKDIFEDIKIKGIKTTLPFFKKVLDTPSFVKGSYTTSFLLKDVDQVYLQKPNEEMVAAYVAMQLYLNNKSDIETGDLEQKFTSPWLQSKYLKNF</sequence>
<protein>
    <submittedName>
        <fullName evidence="1">ATP-grasp domain-containing protein</fullName>
    </submittedName>
</protein>